<proteinExistence type="predicted"/>
<evidence type="ECO:0000256" key="1">
    <source>
        <dbReference type="SAM" id="MobiDB-lite"/>
    </source>
</evidence>
<feature type="non-terminal residue" evidence="2">
    <location>
        <position position="182"/>
    </location>
</feature>
<sequence>ILRAQPLTFNFGSDFFFKEDSKEDSARETLNLVEKLRIEYAKKTNISEPSEPMTPGSELPPTHSEIIEESKQESIEEPLPEPPTPAPTANDTNDSLKPTEVECSIDVMKSTAEHQTNIELSVEHNSIIEGGHEEKHEIPPYHQADPYSYQPCGITIDVDKVPGREKVDRSNSAQADERWVPP</sequence>
<feature type="non-terminal residue" evidence="2">
    <location>
        <position position="1"/>
    </location>
</feature>
<gene>
    <name evidence="2" type="ORF">g.46486</name>
</gene>
<organism evidence="2">
    <name type="scientific">Cuerna arida</name>
    <dbReference type="NCBI Taxonomy" id="1464854"/>
    <lineage>
        <taxon>Eukaryota</taxon>
        <taxon>Metazoa</taxon>
        <taxon>Ecdysozoa</taxon>
        <taxon>Arthropoda</taxon>
        <taxon>Hexapoda</taxon>
        <taxon>Insecta</taxon>
        <taxon>Pterygota</taxon>
        <taxon>Neoptera</taxon>
        <taxon>Paraneoptera</taxon>
        <taxon>Hemiptera</taxon>
        <taxon>Auchenorrhyncha</taxon>
        <taxon>Membracoidea</taxon>
        <taxon>Cicadellidae</taxon>
        <taxon>Cicadellinae</taxon>
        <taxon>Proconiini</taxon>
        <taxon>Cuerna</taxon>
    </lineage>
</organism>
<name>A0A1B6FN90_9HEMI</name>
<reference evidence="2" key="1">
    <citation type="submission" date="2015-11" db="EMBL/GenBank/DDBJ databases">
        <title>De novo transcriptome assembly of four potential Pierce s Disease insect vectors from Arizona vineyards.</title>
        <authorList>
            <person name="Tassone E.E."/>
        </authorList>
    </citation>
    <scope>NUCLEOTIDE SEQUENCE</scope>
</reference>
<feature type="region of interest" description="Disordered" evidence="1">
    <location>
        <begin position="42"/>
        <end position="100"/>
    </location>
</feature>
<accession>A0A1B6FN90</accession>
<dbReference type="EMBL" id="GECZ01018150">
    <property type="protein sequence ID" value="JAS51619.1"/>
    <property type="molecule type" value="Transcribed_RNA"/>
</dbReference>
<feature type="compositionally biased region" description="Basic and acidic residues" evidence="1">
    <location>
        <begin position="65"/>
        <end position="74"/>
    </location>
</feature>
<protein>
    <submittedName>
        <fullName evidence="2">Uncharacterized protein</fullName>
    </submittedName>
</protein>
<dbReference type="AlphaFoldDB" id="A0A1B6FN90"/>
<evidence type="ECO:0000313" key="2">
    <source>
        <dbReference type="EMBL" id="JAS51619.1"/>
    </source>
</evidence>